<keyword evidence="10" id="KW-0406">Ion transport</keyword>
<keyword evidence="2 6" id="KW-0812">Transmembrane</keyword>
<dbReference type="EMBL" id="CAMXCT030004673">
    <property type="protein sequence ID" value="CAL4797255.1"/>
    <property type="molecule type" value="Genomic_DNA"/>
</dbReference>
<evidence type="ECO:0000256" key="3">
    <source>
        <dbReference type="ARBA" id="ARBA00022989"/>
    </source>
</evidence>
<evidence type="ECO:0000256" key="6">
    <source>
        <dbReference type="SAM" id="Phobius"/>
    </source>
</evidence>
<dbReference type="SUPFAM" id="SSF81324">
    <property type="entry name" value="Voltage-gated potassium channels"/>
    <property type="match status" value="1"/>
</dbReference>
<protein>
    <submittedName>
        <fullName evidence="10">Sodium channel protein type 11 subunit alpha (NaN) (Sensory neuron sodium channel 2) (Sodium channel protein type XI subunit alpha) (Voltage-gated sodium channel subunit alpha Nav1.9)</fullName>
    </submittedName>
</protein>
<feature type="compositionally biased region" description="Polar residues" evidence="5">
    <location>
        <begin position="58"/>
        <end position="68"/>
    </location>
</feature>
<evidence type="ECO:0000256" key="2">
    <source>
        <dbReference type="ARBA" id="ARBA00022692"/>
    </source>
</evidence>
<gene>
    <name evidence="8" type="ORF">C1SCF055_LOCUS35266</name>
</gene>
<dbReference type="PROSITE" id="PS50222">
    <property type="entry name" value="EF_HAND_2"/>
    <property type="match status" value="1"/>
</dbReference>
<dbReference type="EMBL" id="CAMXCT010004673">
    <property type="protein sequence ID" value="CAI4009943.1"/>
    <property type="molecule type" value="Genomic_DNA"/>
</dbReference>
<evidence type="ECO:0000256" key="1">
    <source>
        <dbReference type="ARBA" id="ARBA00004141"/>
    </source>
</evidence>
<dbReference type="Pfam" id="PF00520">
    <property type="entry name" value="Ion_trans"/>
    <property type="match status" value="1"/>
</dbReference>
<feature type="non-terminal residue" evidence="8">
    <location>
        <position position="486"/>
    </location>
</feature>
<accession>A0A9P1GEC2</accession>
<dbReference type="InterPro" id="IPR005821">
    <property type="entry name" value="Ion_trans_dom"/>
</dbReference>
<keyword evidence="10" id="KW-0813">Transport</keyword>
<comment type="subcellular location">
    <subcellularLocation>
        <location evidence="1">Membrane</location>
        <topology evidence="1">Multi-pass membrane protein</topology>
    </subcellularLocation>
</comment>
<evidence type="ECO:0000313" key="10">
    <source>
        <dbReference type="EMBL" id="CAL4797255.1"/>
    </source>
</evidence>
<dbReference type="Gene3D" id="1.20.120.350">
    <property type="entry name" value="Voltage-gated potassium channels. Chain C"/>
    <property type="match status" value="1"/>
</dbReference>
<feature type="transmembrane region" description="Helical" evidence="6">
    <location>
        <begin position="286"/>
        <end position="305"/>
    </location>
</feature>
<evidence type="ECO:0000313" key="8">
    <source>
        <dbReference type="EMBL" id="CAI4009943.1"/>
    </source>
</evidence>
<dbReference type="EMBL" id="CAMXCT020004673">
    <property type="protein sequence ID" value="CAL1163318.1"/>
    <property type="molecule type" value="Genomic_DNA"/>
</dbReference>
<dbReference type="InterPro" id="IPR027359">
    <property type="entry name" value="Volt_channel_dom_sf"/>
</dbReference>
<feature type="region of interest" description="Disordered" evidence="5">
    <location>
        <begin position="87"/>
        <end position="111"/>
    </location>
</feature>
<reference evidence="8" key="1">
    <citation type="submission" date="2022-10" db="EMBL/GenBank/DDBJ databases">
        <authorList>
            <person name="Chen Y."/>
            <person name="Dougan E. K."/>
            <person name="Chan C."/>
            <person name="Rhodes N."/>
            <person name="Thang M."/>
        </authorList>
    </citation>
    <scope>NUCLEOTIDE SEQUENCE</scope>
</reference>
<dbReference type="PANTHER" id="PTHR10037">
    <property type="entry name" value="VOLTAGE-GATED CATION CHANNEL CALCIUM AND SODIUM"/>
    <property type="match status" value="1"/>
</dbReference>
<dbReference type="InterPro" id="IPR043203">
    <property type="entry name" value="VGCC_Ca_Na"/>
</dbReference>
<feature type="compositionally biased region" description="Polar residues" evidence="5">
    <location>
        <begin position="99"/>
        <end position="111"/>
    </location>
</feature>
<dbReference type="GO" id="GO:0001518">
    <property type="term" value="C:voltage-gated sodium channel complex"/>
    <property type="evidence" value="ECO:0007669"/>
    <property type="project" value="TreeGrafter"/>
</dbReference>
<feature type="region of interest" description="Disordered" evidence="5">
    <location>
        <begin position="49"/>
        <end position="68"/>
    </location>
</feature>
<dbReference type="AlphaFoldDB" id="A0A9P1GEC2"/>
<keyword evidence="3 6" id="KW-1133">Transmembrane helix</keyword>
<keyword evidence="4 6" id="KW-0472">Membrane</keyword>
<dbReference type="GO" id="GO:0005509">
    <property type="term" value="F:calcium ion binding"/>
    <property type="evidence" value="ECO:0007669"/>
    <property type="project" value="InterPro"/>
</dbReference>
<dbReference type="Gene3D" id="1.10.238.10">
    <property type="entry name" value="EF-hand"/>
    <property type="match status" value="1"/>
</dbReference>
<evidence type="ECO:0000256" key="4">
    <source>
        <dbReference type="ARBA" id="ARBA00023136"/>
    </source>
</evidence>
<keyword evidence="10" id="KW-0407">Ion channel</keyword>
<feature type="non-terminal residue" evidence="8">
    <location>
        <position position="1"/>
    </location>
</feature>
<dbReference type="GO" id="GO:0005248">
    <property type="term" value="F:voltage-gated sodium channel activity"/>
    <property type="evidence" value="ECO:0007669"/>
    <property type="project" value="TreeGrafter"/>
</dbReference>
<reference evidence="9" key="2">
    <citation type="submission" date="2024-04" db="EMBL/GenBank/DDBJ databases">
        <authorList>
            <person name="Chen Y."/>
            <person name="Shah S."/>
            <person name="Dougan E. K."/>
            <person name="Thang M."/>
            <person name="Chan C."/>
        </authorList>
    </citation>
    <scope>NUCLEOTIDE SEQUENCE [LARGE SCALE GENOMIC DNA]</scope>
</reference>
<evidence type="ECO:0000256" key="5">
    <source>
        <dbReference type="SAM" id="MobiDB-lite"/>
    </source>
</evidence>
<proteinExistence type="predicted"/>
<evidence type="ECO:0000313" key="11">
    <source>
        <dbReference type="Proteomes" id="UP001152797"/>
    </source>
</evidence>
<feature type="transmembrane region" description="Helical" evidence="6">
    <location>
        <begin position="251"/>
        <end position="274"/>
    </location>
</feature>
<feature type="domain" description="EF-hand" evidence="7">
    <location>
        <begin position="434"/>
        <end position="469"/>
    </location>
</feature>
<dbReference type="InterPro" id="IPR002048">
    <property type="entry name" value="EF_hand_dom"/>
</dbReference>
<organism evidence="8">
    <name type="scientific">Cladocopium goreaui</name>
    <dbReference type="NCBI Taxonomy" id="2562237"/>
    <lineage>
        <taxon>Eukaryota</taxon>
        <taxon>Sar</taxon>
        <taxon>Alveolata</taxon>
        <taxon>Dinophyceae</taxon>
        <taxon>Suessiales</taxon>
        <taxon>Symbiodiniaceae</taxon>
        <taxon>Cladocopium</taxon>
    </lineage>
</organism>
<keyword evidence="11" id="KW-1185">Reference proteome</keyword>
<evidence type="ECO:0000259" key="7">
    <source>
        <dbReference type="PROSITE" id="PS50222"/>
    </source>
</evidence>
<comment type="caution">
    <text evidence="8">The sequence shown here is derived from an EMBL/GenBank/DDBJ whole genome shotgun (WGS) entry which is preliminary data.</text>
</comment>
<name>A0A9P1GEC2_9DINO</name>
<evidence type="ECO:0000313" key="9">
    <source>
        <dbReference type="EMBL" id="CAL1163318.1"/>
    </source>
</evidence>
<dbReference type="PANTHER" id="PTHR10037:SF62">
    <property type="entry name" value="SODIUM CHANNEL PROTEIN 60E"/>
    <property type="match status" value="1"/>
</dbReference>
<feature type="transmembrane region" description="Helical" evidence="6">
    <location>
        <begin position="386"/>
        <end position="409"/>
    </location>
</feature>
<sequence length="486" mass="55416">MPVPHDFDTWCASLEKSRSTQVSHSFQAIIDQLVQQHLTEITELSQLRISNEDENRSAPMSPQSSAMDQVTQAASFVSQMELDNSKRNRTSFGLGGSVSGSMQSLQSASGNNSLTGSASLAKKFRHHALEARRTRHAVEARQVLEAMDFKDETAEQFFENDSEDGDELLPASGLKKKAERFGSDFARLPCWDRMYIWLQSHRFDMLITSLLCLNVIWMGLELQYSGAWTGVKLGVFKDTVVPVHLRPTFDVMFMVGDNVFTALFTVDVVVRIVVLRLKFWKNCMNYIDVIVTLASLLQLVISTWTNVNPVLFRILRIGKLARALRVVTMSNTLASLELLTKCLQSSVEVFRYYGTFTRTFLSMFEILFANWGPPCRVVVENISEWFSLFFLLYRCVLGFAVLNVVNAVFVQQTMKTASSDEELAFKQKERDVAMYTRKVRKLFNSMDETGDGCLNLEEFQKLAQSPKLKFWMSQLELEYHDLLSLF</sequence>
<dbReference type="Proteomes" id="UP001152797">
    <property type="component" value="Unassembled WGS sequence"/>
</dbReference>